<protein>
    <submittedName>
        <fullName evidence="5">ABC-2 type transport system ATP-binding protein</fullName>
    </submittedName>
</protein>
<keyword evidence="3 5" id="KW-0067">ATP-binding</keyword>
<evidence type="ECO:0000256" key="3">
    <source>
        <dbReference type="ARBA" id="ARBA00022840"/>
    </source>
</evidence>
<accession>A0ABT9VX40</accession>
<dbReference type="CDD" id="cd03230">
    <property type="entry name" value="ABC_DR_subfamily_A"/>
    <property type="match status" value="1"/>
</dbReference>
<reference evidence="5 6" key="1">
    <citation type="submission" date="2023-07" db="EMBL/GenBank/DDBJ databases">
        <title>Genomic Encyclopedia of Type Strains, Phase IV (KMG-IV): sequencing the most valuable type-strain genomes for metagenomic binning, comparative biology and taxonomic classification.</title>
        <authorList>
            <person name="Goeker M."/>
        </authorList>
    </citation>
    <scope>NUCLEOTIDE SEQUENCE [LARGE SCALE GENOMIC DNA]</scope>
    <source>
        <strain evidence="5 6">DSM 12751</strain>
    </source>
</reference>
<name>A0ABT9VX40_9BACI</name>
<keyword evidence="6" id="KW-1185">Reference proteome</keyword>
<dbReference type="InterPro" id="IPR003439">
    <property type="entry name" value="ABC_transporter-like_ATP-bd"/>
</dbReference>
<gene>
    <name evidence="5" type="ORF">J2S11_001277</name>
</gene>
<dbReference type="Gene3D" id="3.40.50.300">
    <property type="entry name" value="P-loop containing nucleotide triphosphate hydrolases"/>
    <property type="match status" value="1"/>
</dbReference>
<dbReference type="PANTHER" id="PTHR42939:SF1">
    <property type="entry name" value="ABC TRANSPORTER ATP-BINDING PROTEIN ALBC-RELATED"/>
    <property type="match status" value="1"/>
</dbReference>
<comment type="caution">
    <text evidence="5">The sequence shown here is derived from an EMBL/GenBank/DDBJ whole genome shotgun (WGS) entry which is preliminary data.</text>
</comment>
<dbReference type="PANTHER" id="PTHR42939">
    <property type="entry name" value="ABC TRANSPORTER ATP-BINDING PROTEIN ALBC-RELATED"/>
    <property type="match status" value="1"/>
</dbReference>
<evidence type="ECO:0000256" key="1">
    <source>
        <dbReference type="ARBA" id="ARBA00022448"/>
    </source>
</evidence>
<dbReference type="InterPro" id="IPR003593">
    <property type="entry name" value="AAA+_ATPase"/>
</dbReference>
<keyword evidence="2" id="KW-0547">Nucleotide-binding</keyword>
<evidence type="ECO:0000313" key="6">
    <source>
        <dbReference type="Proteomes" id="UP001235840"/>
    </source>
</evidence>
<dbReference type="SMART" id="SM00382">
    <property type="entry name" value="AAA"/>
    <property type="match status" value="1"/>
</dbReference>
<evidence type="ECO:0000256" key="2">
    <source>
        <dbReference type="ARBA" id="ARBA00022741"/>
    </source>
</evidence>
<dbReference type="SUPFAM" id="SSF52540">
    <property type="entry name" value="P-loop containing nucleoside triphosphate hydrolases"/>
    <property type="match status" value="1"/>
</dbReference>
<evidence type="ECO:0000259" key="4">
    <source>
        <dbReference type="PROSITE" id="PS50893"/>
    </source>
</evidence>
<keyword evidence="1" id="KW-0813">Transport</keyword>
<dbReference type="InterPro" id="IPR027417">
    <property type="entry name" value="P-loop_NTPase"/>
</dbReference>
<proteinExistence type="predicted"/>
<organism evidence="5 6">
    <name type="scientific">Caldalkalibacillus horti</name>
    <dbReference type="NCBI Taxonomy" id="77523"/>
    <lineage>
        <taxon>Bacteria</taxon>
        <taxon>Bacillati</taxon>
        <taxon>Bacillota</taxon>
        <taxon>Bacilli</taxon>
        <taxon>Bacillales</taxon>
        <taxon>Bacillaceae</taxon>
        <taxon>Caldalkalibacillus</taxon>
    </lineage>
</organism>
<evidence type="ECO:0000313" key="5">
    <source>
        <dbReference type="EMBL" id="MDQ0165377.1"/>
    </source>
</evidence>
<sequence>MTSSALTLVGLSKEYKSFTLGPVDFEVQRGTVVSLIGTNGSGKSTLFHTIMGIVQPEKGTVQVFGEDYKKNEVAWKQKVGYVGEQYGTLAYLTVKEIAAFVSRWYPSWDQHKYLGLLKRYQIDENKKFNKSSKGTRRKIEFILAMSHSPELLLLDEPSEGVDIVSQRKMKEDLLEYMNNENHTIVIATHILDEVRQISDYICVLDQGKIVTAFEKDEIYEKWARLWVSDLTDTVRNHQHTLDVTHPPLQLVTDNVESTEALLEQEGIQVTHRQSLSLDEVITFILEAASHSKE</sequence>
<dbReference type="PROSITE" id="PS50893">
    <property type="entry name" value="ABC_TRANSPORTER_2"/>
    <property type="match status" value="1"/>
</dbReference>
<feature type="domain" description="ABC transporter" evidence="4">
    <location>
        <begin position="1"/>
        <end position="231"/>
    </location>
</feature>
<dbReference type="InterPro" id="IPR051782">
    <property type="entry name" value="ABC_Transporter_VariousFunc"/>
</dbReference>
<dbReference type="Pfam" id="PF00005">
    <property type="entry name" value="ABC_tran"/>
    <property type="match status" value="1"/>
</dbReference>
<dbReference type="RefSeq" id="WP_307392410.1">
    <property type="nucleotide sequence ID" value="NZ_BAAADK010000045.1"/>
</dbReference>
<dbReference type="GO" id="GO:0005524">
    <property type="term" value="F:ATP binding"/>
    <property type="evidence" value="ECO:0007669"/>
    <property type="project" value="UniProtKB-KW"/>
</dbReference>
<dbReference type="Proteomes" id="UP001235840">
    <property type="component" value="Unassembled WGS sequence"/>
</dbReference>
<dbReference type="EMBL" id="JAUSTY010000004">
    <property type="protein sequence ID" value="MDQ0165377.1"/>
    <property type="molecule type" value="Genomic_DNA"/>
</dbReference>